<evidence type="ECO:0000256" key="7">
    <source>
        <dbReference type="ARBA" id="ARBA00022617"/>
    </source>
</evidence>
<dbReference type="PANTHER" id="PTHR22924:SF92">
    <property type="entry name" value="NON-SYMBIOTIC HEMOGLOBIN 2"/>
    <property type="match status" value="1"/>
</dbReference>
<dbReference type="GO" id="GO:0019825">
    <property type="term" value="F:oxygen binding"/>
    <property type="evidence" value="ECO:0007669"/>
    <property type="project" value="InterPro"/>
</dbReference>
<evidence type="ECO:0000256" key="8">
    <source>
        <dbReference type="ARBA" id="ARBA00022621"/>
    </source>
</evidence>
<dbReference type="PANTHER" id="PTHR22924">
    <property type="entry name" value="LEGHEMOGLOBIN-RELATED"/>
    <property type="match status" value="1"/>
</dbReference>
<sequence>MGFTEKREFLVNSSWESFKQNLPGYSVLFYTIILEKAPAAKGMFSFLKNMPEVKDSPQLQAHAEKVFQMVRDAAVQLRATGEVVLGYTKVGAIHIQRGVVDPHFVVVKEALLKTIKEASGDNWSEELNTAWEIAYDELAISIKKAVKLGMIYC</sequence>
<dbReference type="GO" id="GO:0005634">
    <property type="term" value="C:nucleus"/>
    <property type="evidence" value="ECO:0007669"/>
    <property type="project" value="UniProtKB-SubCell"/>
</dbReference>
<reference evidence="17" key="1">
    <citation type="submission" date="2012-05" db="EMBL/GenBank/DDBJ databases">
        <authorList>
            <person name="Krishnakumar V."/>
            <person name="Cheung F."/>
            <person name="Xiao Y."/>
            <person name="Chan A."/>
            <person name="Moskal W.A."/>
            <person name="Town C.D."/>
        </authorList>
    </citation>
    <scope>NUCLEOTIDE SEQUENCE</scope>
</reference>
<evidence type="ECO:0000256" key="10">
    <source>
        <dbReference type="ARBA" id="ARBA00023004"/>
    </source>
</evidence>
<dbReference type="InterPro" id="IPR000971">
    <property type="entry name" value="Globin"/>
</dbReference>
<evidence type="ECO:0000256" key="2">
    <source>
        <dbReference type="ARBA" id="ARBA00004496"/>
    </source>
</evidence>
<comment type="similarity">
    <text evidence="3 15">Belongs to the plant globin family.</text>
</comment>
<dbReference type="InterPro" id="IPR019824">
    <property type="entry name" value="Leghaemoglobin_Fe_BS"/>
</dbReference>
<dbReference type="PRINTS" id="PR00188">
    <property type="entry name" value="PLANTGLOBIN"/>
</dbReference>
<keyword evidence="4" id="KW-0813">Transport</keyword>
<evidence type="ECO:0000256" key="12">
    <source>
        <dbReference type="ARBA" id="ARBA00023231"/>
    </source>
</evidence>
<evidence type="ECO:0000256" key="11">
    <source>
        <dbReference type="ARBA" id="ARBA00023074"/>
    </source>
</evidence>
<keyword evidence="9 15" id="KW-0479">Metal-binding</keyword>
<dbReference type="InterPro" id="IPR001032">
    <property type="entry name" value="Leghaemoglobin-like"/>
</dbReference>
<keyword evidence="5" id="KW-0963">Cytoplasm</keyword>
<name>I3ST97_MEDTR</name>
<dbReference type="Gene3D" id="1.10.490.10">
    <property type="entry name" value="Globins"/>
    <property type="match status" value="1"/>
</dbReference>
<evidence type="ECO:0000256" key="4">
    <source>
        <dbReference type="ARBA" id="ARBA00022448"/>
    </source>
</evidence>
<dbReference type="InterPro" id="IPR012292">
    <property type="entry name" value="Globin/Proto"/>
</dbReference>
<dbReference type="GO" id="GO:0005737">
    <property type="term" value="C:cytoplasm"/>
    <property type="evidence" value="ECO:0007669"/>
    <property type="project" value="UniProtKB-SubCell"/>
</dbReference>
<keyword evidence="12" id="KW-0535">Nitrogen fixation</keyword>
<keyword evidence="10 15" id="KW-0408">Iron</keyword>
<keyword evidence="13" id="KW-0539">Nucleus</keyword>
<feature type="domain" description="Globin" evidence="16">
    <location>
        <begin position="2"/>
        <end position="147"/>
    </location>
</feature>
<evidence type="ECO:0000256" key="13">
    <source>
        <dbReference type="ARBA" id="ARBA00023242"/>
    </source>
</evidence>
<dbReference type="GO" id="GO:0020037">
    <property type="term" value="F:heme binding"/>
    <property type="evidence" value="ECO:0007669"/>
    <property type="project" value="InterPro"/>
</dbReference>
<proteinExistence type="evidence at transcript level"/>
<evidence type="ECO:0000256" key="9">
    <source>
        <dbReference type="ARBA" id="ARBA00022723"/>
    </source>
</evidence>
<evidence type="ECO:0000313" key="17">
    <source>
        <dbReference type="EMBL" id="AFK43489.1"/>
    </source>
</evidence>
<keyword evidence="7 15" id="KW-0349">Heme</keyword>
<evidence type="ECO:0000256" key="15">
    <source>
        <dbReference type="RuleBase" id="RU000625"/>
    </source>
</evidence>
<dbReference type="GO" id="GO:0046872">
    <property type="term" value="F:metal ion binding"/>
    <property type="evidence" value="ECO:0007669"/>
    <property type="project" value="UniProtKB-KW"/>
</dbReference>
<evidence type="ECO:0000256" key="1">
    <source>
        <dbReference type="ARBA" id="ARBA00004123"/>
    </source>
</evidence>
<comment type="subcellular location">
    <subcellularLocation>
        <location evidence="2">Cytoplasm</location>
    </subcellularLocation>
    <subcellularLocation>
        <location evidence="1">Nucleus</location>
    </subcellularLocation>
</comment>
<keyword evidence="11" id="KW-0944">Nitration</keyword>
<evidence type="ECO:0000256" key="5">
    <source>
        <dbReference type="ARBA" id="ARBA00022490"/>
    </source>
</evidence>
<protein>
    <recommendedName>
        <fullName evidence="16">Globin domain-containing protein</fullName>
    </recommendedName>
</protein>
<organism evidence="17">
    <name type="scientific">Medicago truncatula</name>
    <name type="common">Barrel medic</name>
    <name type="synonym">Medicago tribuloides</name>
    <dbReference type="NCBI Taxonomy" id="3880"/>
    <lineage>
        <taxon>Eukaryota</taxon>
        <taxon>Viridiplantae</taxon>
        <taxon>Streptophyta</taxon>
        <taxon>Embryophyta</taxon>
        <taxon>Tracheophyta</taxon>
        <taxon>Spermatophyta</taxon>
        <taxon>Magnoliopsida</taxon>
        <taxon>eudicotyledons</taxon>
        <taxon>Gunneridae</taxon>
        <taxon>Pentapetalae</taxon>
        <taxon>rosids</taxon>
        <taxon>fabids</taxon>
        <taxon>Fabales</taxon>
        <taxon>Fabaceae</taxon>
        <taxon>Papilionoideae</taxon>
        <taxon>50 kb inversion clade</taxon>
        <taxon>NPAAA clade</taxon>
        <taxon>Hologalegina</taxon>
        <taxon>IRL clade</taxon>
        <taxon>Trifolieae</taxon>
        <taxon>Medicago</taxon>
    </lineage>
</organism>
<evidence type="ECO:0000259" key="16">
    <source>
        <dbReference type="PROSITE" id="PS01033"/>
    </source>
</evidence>
<dbReference type="SUPFAM" id="SSF46458">
    <property type="entry name" value="Globin-like"/>
    <property type="match status" value="1"/>
</dbReference>
<dbReference type="PROSITE" id="PS00208">
    <property type="entry name" value="PLANT_GLOBIN"/>
    <property type="match status" value="1"/>
</dbReference>
<keyword evidence="6" id="KW-0597">Phosphoprotein</keyword>
<dbReference type="PROSITE" id="PS01033">
    <property type="entry name" value="GLOBIN"/>
    <property type="match status" value="1"/>
</dbReference>
<evidence type="ECO:0000256" key="6">
    <source>
        <dbReference type="ARBA" id="ARBA00022553"/>
    </source>
</evidence>
<comment type="function">
    <text evidence="14">Leghemoglobin that reversibly binds oxygen O(2) through a pentacoordinated heme iron. In root nodules, facilitates the diffusion of oxygen to the bacteroids while preventing the bacterial nitrogenase from being inactivated by buffering dioxygen, nitric oxide and carbon monoxide, and promoting the formation of reactive oxygen species (ROS, e.g. H(2)O(2)). This role is essential for symbiotic nitrogen fixation (SNF).</text>
</comment>
<dbReference type="Pfam" id="PF00042">
    <property type="entry name" value="Globin"/>
    <property type="match status" value="1"/>
</dbReference>
<evidence type="ECO:0000256" key="14">
    <source>
        <dbReference type="ARBA" id="ARBA00045825"/>
    </source>
</evidence>
<dbReference type="GO" id="GO:0005344">
    <property type="term" value="F:oxygen carrier activity"/>
    <property type="evidence" value="ECO:0007669"/>
    <property type="project" value="UniProtKB-KW"/>
</dbReference>
<dbReference type="AlphaFoldDB" id="I3ST97"/>
<dbReference type="EMBL" id="BT143695">
    <property type="protein sequence ID" value="AFK43489.1"/>
    <property type="molecule type" value="mRNA"/>
</dbReference>
<keyword evidence="8" id="KW-0561">Oxygen transport</keyword>
<accession>I3ST97</accession>
<dbReference type="InterPro" id="IPR009050">
    <property type="entry name" value="Globin-like_sf"/>
</dbReference>
<evidence type="ECO:0000256" key="3">
    <source>
        <dbReference type="ARBA" id="ARBA00007609"/>
    </source>
</evidence>